<dbReference type="KEGG" id="fau:Fraau_2022"/>
<dbReference type="eggNOG" id="COG0204">
    <property type="taxonomic scope" value="Bacteria"/>
</dbReference>
<evidence type="ECO:0000256" key="1">
    <source>
        <dbReference type="SAM" id="Phobius"/>
    </source>
</evidence>
<organism evidence="3 4">
    <name type="scientific">Frateuria aurantia (strain ATCC 33424 / DSM 6220 / KCTC 2777 / LMG 1558 / NBRC 3245 / NCIMB 13370)</name>
    <name type="common">Acetobacter aurantius</name>
    <dbReference type="NCBI Taxonomy" id="767434"/>
    <lineage>
        <taxon>Bacteria</taxon>
        <taxon>Pseudomonadati</taxon>
        <taxon>Pseudomonadota</taxon>
        <taxon>Gammaproteobacteria</taxon>
        <taxon>Lysobacterales</taxon>
        <taxon>Rhodanobacteraceae</taxon>
        <taxon>Frateuria</taxon>
    </lineage>
</organism>
<keyword evidence="1" id="KW-0472">Membrane</keyword>
<dbReference type="CDD" id="cd07990">
    <property type="entry name" value="LPLAT_LCLAT1-like"/>
    <property type="match status" value="1"/>
</dbReference>
<name>H8L2P7_FRAAD</name>
<dbReference type="SUPFAM" id="SSF69593">
    <property type="entry name" value="Glycerol-3-phosphate (1)-acyltransferase"/>
    <property type="match status" value="1"/>
</dbReference>
<feature type="transmembrane region" description="Helical" evidence="1">
    <location>
        <begin position="12"/>
        <end position="35"/>
    </location>
</feature>
<dbReference type="OrthoDB" id="319710at2"/>
<reference evidence="3" key="1">
    <citation type="submission" date="2012-02" db="EMBL/GenBank/DDBJ databases">
        <title>The complete genome of Frateuria aurantia DSM 6220.</title>
        <authorList>
            <consortium name="US DOE Joint Genome Institute (JGI-PGF)"/>
            <person name="Lucas S."/>
            <person name="Copeland A."/>
            <person name="Lapidus A."/>
            <person name="Glavina del Rio T."/>
            <person name="Dalin E."/>
            <person name="Tice H."/>
            <person name="Bruce D."/>
            <person name="Goodwin L."/>
            <person name="Pitluck S."/>
            <person name="Peters L."/>
            <person name="Ovchinnikova G."/>
            <person name="Teshima H."/>
            <person name="Kyrpides N."/>
            <person name="Mavromatis K."/>
            <person name="Ivanova N."/>
            <person name="Brettin T."/>
            <person name="Detter J.C."/>
            <person name="Han C."/>
            <person name="Larimer F."/>
            <person name="Land M."/>
            <person name="Hauser L."/>
            <person name="Markowitz V."/>
            <person name="Cheng J.-F."/>
            <person name="Hugenholtz P."/>
            <person name="Woyke T."/>
            <person name="Wu D."/>
            <person name="Brambilla E."/>
            <person name="Klenk H.-P."/>
            <person name="Eisen J.A."/>
        </authorList>
    </citation>
    <scope>NUCLEOTIDE SEQUENCE</scope>
    <source>
        <strain evidence="3">DSM 6220</strain>
    </source>
</reference>
<dbReference type="EMBL" id="CP003350">
    <property type="protein sequence ID" value="AFC86406.1"/>
    <property type="molecule type" value="Genomic_DNA"/>
</dbReference>
<dbReference type="Pfam" id="PF01553">
    <property type="entry name" value="Acyltransferase"/>
    <property type="match status" value="1"/>
</dbReference>
<dbReference type="HOGENOM" id="CLU_054727_0_0_6"/>
<dbReference type="PANTHER" id="PTHR10983">
    <property type="entry name" value="1-ACYLGLYCEROL-3-PHOSPHATE ACYLTRANSFERASE-RELATED"/>
    <property type="match status" value="1"/>
</dbReference>
<dbReference type="GO" id="GO:0016746">
    <property type="term" value="F:acyltransferase activity"/>
    <property type="evidence" value="ECO:0007669"/>
    <property type="project" value="UniProtKB-KW"/>
</dbReference>
<evidence type="ECO:0000313" key="3">
    <source>
        <dbReference type="EMBL" id="AFC86406.1"/>
    </source>
</evidence>
<evidence type="ECO:0000259" key="2">
    <source>
        <dbReference type="SMART" id="SM00563"/>
    </source>
</evidence>
<dbReference type="STRING" id="767434.Fraau_2022"/>
<keyword evidence="1" id="KW-0812">Transmembrane</keyword>
<dbReference type="Proteomes" id="UP000005234">
    <property type="component" value="Chromosome"/>
</dbReference>
<gene>
    <name evidence="3" type="ordered locus">Fraau_2022</name>
</gene>
<proteinExistence type="predicted"/>
<keyword evidence="3" id="KW-0012">Acyltransferase</keyword>
<dbReference type="InterPro" id="IPR002123">
    <property type="entry name" value="Plipid/glycerol_acylTrfase"/>
</dbReference>
<keyword evidence="1" id="KW-1133">Transmembrane helix</keyword>
<feature type="domain" description="Phospholipid/glycerol acyltransferase" evidence="2">
    <location>
        <begin position="89"/>
        <end position="231"/>
    </location>
</feature>
<dbReference type="AlphaFoldDB" id="H8L2P7"/>
<dbReference type="SMART" id="SM00563">
    <property type="entry name" value="PlsC"/>
    <property type="match status" value="1"/>
</dbReference>
<dbReference type="NCBIfam" id="NF010621">
    <property type="entry name" value="PRK14014.1"/>
    <property type="match status" value="1"/>
</dbReference>
<evidence type="ECO:0000313" key="4">
    <source>
        <dbReference type="Proteomes" id="UP000005234"/>
    </source>
</evidence>
<accession>H8L2P7</accession>
<keyword evidence="3" id="KW-0808">Transferase</keyword>
<protein>
    <submittedName>
        <fullName evidence="3">1-acyl-sn-glycerol-3-phosphate acyltransferase</fullName>
    </submittedName>
</protein>
<keyword evidence="4" id="KW-1185">Reference proteome</keyword>
<sequence length="300" mass="34748">MFAQLPAWLRIPLVYLLIAFNTVVHILLMAVLTLAKIVVPLQSWRDLCSRGLAAIAESWLHVNNVMFGIFTRIDWRIRLPQDLRPDRNYLLLCNHQSWVDIPALQYALNRKIPFMRFFLKQQLIWVPLLGQAWWALDFPFMRRYSPAVLARRPELKGRDMEITRKACERFRRIPSAIMNFAEGTRFTQAKHDQQQSPYRHLLRPKAGGTAFVLSAMGDVLHSILDITIVYPDGVGGMHDMIAGRVGTVCVDIREHPLPQDMVGDYQGDQAYRERFQAWMNALWTEKDGRIEQLLGELGPR</sequence>
<dbReference type="PANTHER" id="PTHR10983:SF16">
    <property type="entry name" value="LYSOCARDIOLIPIN ACYLTRANSFERASE 1"/>
    <property type="match status" value="1"/>
</dbReference>
<dbReference type="RefSeq" id="WP_014403409.1">
    <property type="nucleotide sequence ID" value="NC_017033.1"/>
</dbReference>